<evidence type="ECO:0000313" key="2">
    <source>
        <dbReference type="Ensembl" id="ENSMMOP00000015903.1"/>
    </source>
</evidence>
<reference evidence="2" key="2">
    <citation type="submission" date="2025-09" db="UniProtKB">
        <authorList>
            <consortium name="Ensembl"/>
        </authorList>
    </citation>
    <scope>IDENTIFICATION</scope>
</reference>
<proteinExistence type="predicted"/>
<dbReference type="Gene3D" id="1.20.120.20">
    <property type="entry name" value="Apolipoprotein"/>
    <property type="match status" value="1"/>
</dbReference>
<organism evidence="2 3">
    <name type="scientific">Mola mola</name>
    <name type="common">Ocean sunfish</name>
    <name type="synonym">Tetraodon mola</name>
    <dbReference type="NCBI Taxonomy" id="94237"/>
    <lineage>
        <taxon>Eukaryota</taxon>
        <taxon>Metazoa</taxon>
        <taxon>Chordata</taxon>
        <taxon>Craniata</taxon>
        <taxon>Vertebrata</taxon>
        <taxon>Euteleostomi</taxon>
        <taxon>Actinopterygii</taxon>
        <taxon>Neopterygii</taxon>
        <taxon>Teleostei</taxon>
        <taxon>Neoteleostei</taxon>
        <taxon>Acanthomorphata</taxon>
        <taxon>Eupercaria</taxon>
        <taxon>Tetraodontiformes</taxon>
        <taxon>Molidae</taxon>
        <taxon>Mola</taxon>
    </lineage>
</organism>
<keyword evidence="3" id="KW-1185">Reference proteome</keyword>
<sequence length="351" mass="39510">MKKKKKHLLQNETFSKTWQPFLLTSHCNLFRVVLSFEPAYPLHRNSREATGTNSQANQAHEKTEQTKDVDKMYKSHIDTSGLYDQDYHSRNPITEEMQHKLNMESERLRARLRQELAELQERLSPSPAHLSSTLASMRERLAPLTRQLQSSLSSNTQDLCGQLSIYLQGLERAEAQPEHSPAIYQEAFHWMSQSLEHSSSKLAESISNFHTKTAGVVQHLRENSAHEEEAAELALWQEISSRLGQEVNSLRVQAHSKMGVLKVKLTALLETAHPQTAELTASMEQFCQNAALQNQMFQARLNTLIQGELQVQGASSSSRSPSSSSVQPSGSLQGDFIVQLSALIQDIMHSV</sequence>
<dbReference type="SUPFAM" id="SSF58113">
    <property type="entry name" value="Apolipoprotein A-I"/>
    <property type="match status" value="1"/>
</dbReference>
<feature type="compositionally biased region" description="Polar residues" evidence="1">
    <location>
        <begin position="48"/>
        <end position="58"/>
    </location>
</feature>
<feature type="region of interest" description="Disordered" evidence="1">
    <location>
        <begin position="44"/>
        <end position="69"/>
    </location>
</feature>
<feature type="compositionally biased region" description="Basic and acidic residues" evidence="1">
    <location>
        <begin position="59"/>
        <end position="69"/>
    </location>
</feature>
<reference evidence="2" key="1">
    <citation type="submission" date="2025-08" db="UniProtKB">
        <authorList>
            <consortium name="Ensembl"/>
        </authorList>
    </citation>
    <scope>IDENTIFICATION</scope>
</reference>
<dbReference type="Proteomes" id="UP000261620">
    <property type="component" value="Unplaced"/>
</dbReference>
<dbReference type="Ensembl" id="ENSMMOT00000016169.1">
    <property type="protein sequence ID" value="ENSMMOP00000015903.1"/>
    <property type="gene ID" value="ENSMMOG00000012139.1"/>
</dbReference>
<evidence type="ECO:0000313" key="3">
    <source>
        <dbReference type="Proteomes" id="UP000261620"/>
    </source>
</evidence>
<protein>
    <submittedName>
        <fullName evidence="2">Uncharacterized protein</fullName>
    </submittedName>
</protein>
<dbReference type="AlphaFoldDB" id="A0A3Q3WLN4"/>
<dbReference type="OMA" id="NPVAEEM"/>
<accession>A0A3Q3WLN4</accession>
<evidence type="ECO:0000256" key="1">
    <source>
        <dbReference type="SAM" id="MobiDB-lite"/>
    </source>
</evidence>
<name>A0A3Q3WLN4_MOLML</name>